<comment type="caution">
    <text evidence="1">The sequence shown here is derived from an EMBL/GenBank/DDBJ whole genome shotgun (WGS) entry which is preliminary data.</text>
</comment>
<dbReference type="Proteomes" id="UP001345219">
    <property type="component" value="Chromosome 24"/>
</dbReference>
<proteinExistence type="predicted"/>
<keyword evidence="2" id="KW-1185">Reference proteome</keyword>
<evidence type="ECO:0000313" key="2">
    <source>
        <dbReference type="Proteomes" id="UP001345219"/>
    </source>
</evidence>
<organism evidence="1 2">
    <name type="scientific">Trapa incisa</name>
    <dbReference type="NCBI Taxonomy" id="236973"/>
    <lineage>
        <taxon>Eukaryota</taxon>
        <taxon>Viridiplantae</taxon>
        <taxon>Streptophyta</taxon>
        <taxon>Embryophyta</taxon>
        <taxon>Tracheophyta</taxon>
        <taxon>Spermatophyta</taxon>
        <taxon>Magnoliopsida</taxon>
        <taxon>eudicotyledons</taxon>
        <taxon>Gunneridae</taxon>
        <taxon>Pentapetalae</taxon>
        <taxon>rosids</taxon>
        <taxon>malvids</taxon>
        <taxon>Myrtales</taxon>
        <taxon>Lythraceae</taxon>
        <taxon>Trapa</taxon>
    </lineage>
</organism>
<sequence length="94" mass="10437">MEAWMDREHYNIGVLASPACHRHLLHSCSLALPLLLYQLQQADGEDGDRHESVPLRPPCATDLPCPVDLSKGSEFLISTLGMKATVELFYCLPC</sequence>
<protein>
    <submittedName>
        <fullName evidence="1">Uncharacterized protein</fullName>
    </submittedName>
</protein>
<gene>
    <name evidence="1" type="ORF">SAY87_031099</name>
</gene>
<name>A0AAN7QKF7_9MYRT</name>
<accession>A0AAN7QKF7</accession>
<reference evidence="1 2" key="1">
    <citation type="journal article" date="2023" name="Hortic Res">
        <title>Pangenome of water caltrop reveals structural variations and asymmetric subgenome divergence after allopolyploidization.</title>
        <authorList>
            <person name="Zhang X."/>
            <person name="Chen Y."/>
            <person name="Wang L."/>
            <person name="Yuan Y."/>
            <person name="Fang M."/>
            <person name="Shi L."/>
            <person name="Lu R."/>
            <person name="Comes H.P."/>
            <person name="Ma Y."/>
            <person name="Chen Y."/>
            <person name="Huang G."/>
            <person name="Zhou Y."/>
            <person name="Zheng Z."/>
            <person name="Qiu Y."/>
        </authorList>
    </citation>
    <scope>NUCLEOTIDE SEQUENCE [LARGE SCALE GENOMIC DNA]</scope>
    <source>
        <tissue evidence="1">Roots</tissue>
    </source>
</reference>
<dbReference type="EMBL" id="JAXIOK010000005">
    <property type="protein sequence ID" value="KAK4770567.1"/>
    <property type="molecule type" value="Genomic_DNA"/>
</dbReference>
<evidence type="ECO:0000313" key="1">
    <source>
        <dbReference type="EMBL" id="KAK4770567.1"/>
    </source>
</evidence>
<dbReference type="AlphaFoldDB" id="A0AAN7QKF7"/>